<sequence length="52" mass="6028">MVKTLGLINPFLGFTRYRIMQVAELEKQLAGVDQTLPPFTPEFTINDEYKRP</sequence>
<reference evidence="1 2" key="1">
    <citation type="journal article" date="2013" name="Front. Microbiol.">
        <title>Comparative genomic analyses of the cyanobacterium, Lyngbya aestuarii BL J, a powerful hydrogen producer.</title>
        <authorList>
            <person name="Kothari A."/>
            <person name="Vaughn M."/>
            <person name="Garcia-Pichel F."/>
        </authorList>
    </citation>
    <scope>NUCLEOTIDE SEQUENCE [LARGE SCALE GENOMIC DNA]</scope>
    <source>
        <strain evidence="1 2">BL J</strain>
    </source>
</reference>
<organism evidence="1 2">
    <name type="scientific">Lyngbya aestuarii BL J</name>
    <dbReference type="NCBI Taxonomy" id="1348334"/>
    <lineage>
        <taxon>Bacteria</taxon>
        <taxon>Bacillati</taxon>
        <taxon>Cyanobacteriota</taxon>
        <taxon>Cyanophyceae</taxon>
        <taxon>Oscillatoriophycideae</taxon>
        <taxon>Oscillatoriales</taxon>
        <taxon>Microcoleaceae</taxon>
        <taxon>Lyngbya</taxon>
    </lineage>
</organism>
<gene>
    <name evidence="1" type="ORF">M595_2160</name>
</gene>
<accession>U7QN19</accession>
<name>U7QN19_9CYAN</name>
<keyword evidence="2" id="KW-1185">Reference proteome</keyword>
<dbReference type="AlphaFoldDB" id="U7QN19"/>
<evidence type="ECO:0000313" key="2">
    <source>
        <dbReference type="Proteomes" id="UP000017127"/>
    </source>
</evidence>
<comment type="caution">
    <text evidence="1">The sequence shown here is derived from an EMBL/GenBank/DDBJ whole genome shotgun (WGS) entry which is preliminary data.</text>
</comment>
<evidence type="ECO:0000313" key="1">
    <source>
        <dbReference type="EMBL" id="ERT07806.1"/>
    </source>
</evidence>
<protein>
    <submittedName>
        <fullName evidence="1">Uncharacterized protein</fullName>
    </submittedName>
</protein>
<dbReference type="Proteomes" id="UP000017127">
    <property type="component" value="Unassembled WGS sequence"/>
</dbReference>
<dbReference type="EMBL" id="AUZM01000017">
    <property type="protein sequence ID" value="ERT07806.1"/>
    <property type="molecule type" value="Genomic_DNA"/>
</dbReference>
<proteinExistence type="predicted"/>